<comment type="caution">
    <text evidence="2">The sequence shown here is derived from an EMBL/GenBank/DDBJ whole genome shotgun (WGS) entry which is preliminary data.</text>
</comment>
<evidence type="ECO:0000313" key="3">
    <source>
        <dbReference type="Proteomes" id="UP000887116"/>
    </source>
</evidence>
<protein>
    <submittedName>
        <fullName evidence="2">Uncharacterized protein</fullName>
    </submittedName>
</protein>
<dbReference type="Proteomes" id="UP000887116">
    <property type="component" value="Unassembled WGS sequence"/>
</dbReference>
<evidence type="ECO:0000313" key="2">
    <source>
        <dbReference type="EMBL" id="GFR09505.1"/>
    </source>
</evidence>
<dbReference type="AlphaFoldDB" id="A0A8X6LH00"/>
<keyword evidence="1" id="KW-0472">Membrane</keyword>
<dbReference type="EMBL" id="BMAO01016555">
    <property type="protein sequence ID" value="GFR09505.1"/>
    <property type="molecule type" value="Genomic_DNA"/>
</dbReference>
<gene>
    <name evidence="2" type="ORF">TNCT_189771</name>
</gene>
<keyword evidence="1" id="KW-0812">Transmembrane</keyword>
<keyword evidence="3" id="KW-1185">Reference proteome</keyword>
<reference evidence="2" key="1">
    <citation type="submission" date="2020-07" db="EMBL/GenBank/DDBJ databases">
        <title>Multicomponent nature underlies the extraordinary mechanical properties of spider dragline silk.</title>
        <authorList>
            <person name="Kono N."/>
            <person name="Nakamura H."/>
            <person name="Mori M."/>
            <person name="Yoshida Y."/>
            <person name="Ohtoshi R."/>
            <person name="Malay A.D."/>
            <person name="Moran D.A.P."/>
            <person name="Tomita M."/>
            <person name="Numata K."/>
            <person name="Arakawa K."/>
        </authorList>
    </citation>
    <scope>NUCLEOTIDE SEQUENCE</scope>
</reference>
<keyword evidence="1" id="KW-1133">Transmembrane helix</keyword>
<sequence length="96" mass="11190">MLEMISTLSAYKNEFCLWSNVAQITGNMQAHIIKLHNRPHDLERYHVQKWTSLVHIIGRLTSNRYAKKVVLTAIWPFVLNILVHYTSRTMIGLVSQ</sequence>
<accession>A0A8X6LH00</accession>
<organism evidence="2 3">
    <name type="scientific">Trichonephila clavata</name>
    <name type="common">Joro spider</name>
    <name type="synonym">Nephila clavata</name>
    <dbReference type="NCBI Taxonomy" id="2740835"/>
    <lineage>
        <taxon>Eukaryota</taxon>
        <taxon>Metazoa</taxon>
        <taxon>Ecdysozoa</taxon>
        <taxon>Arthropoda</taxon>
        <taxon>Chelicerata</taxon>
        <taxon>Arachnida</taxon>
        <taxon>Araneae</taxon>
        <taxon>Araneomorphae</taxon>
        <taxon>Entelegynae</taxon>
        <taxon>Araneoidea</taxon>
        <taxon>Nephilidae</taxon>
        <taxon>Trichonephila</taxon>
    </lineage>
</organism>
<evidence type="ECO:0000256" key="1">
    <source>
        <dbReference type="SAM" id="Phobius"/>
    </source>
</evidence>
<name>A0A8X6LH00_TRICU</name>
<proteinExistence type="predicted"/>
<feature type="transmembrane region" description="Helical" evidence="1">
    <location>
        <begin position="69"/>
        <end position="87"/>
    </location>
</feature>